<dbReference type="RefSeq" id="WP_170836866.1">
    <property type="nucleotide sequence ID" value="NZ_FOAD01000001.1"/>
</dbReference>
<evidence type="ECO:0000313" key="4">
    <source>
        <dbReference type="Proteomes" id="UP000183894"/>
    </source>
</evidence>
<evidence type="ECO:0000256" key="2">
    <source>
        <dbReference type="SAM" id="Phobius"/>
    </source>
</evidence>
<protein>
    <submittedName>
        <fullName evidence="3">Uncharacterized protein</fullName>
    </submittedName>
</protein>
<feature type="compositionally biased region" description="Low complexity" evidence="1">
    <location>
        <begin position="22"/>
        <end position="37"/>
    </location>
</feature>
<dbReference type="AlphaFoldDB" id="A0A1H7ILC5"/>
<dbReference type="Proteomes" id="UP000183894">
    <property type="component" value="Unassembled WGS sequence"/>
</dbReference>
<dbReference type="EMBL" id="FOAD01000001">
    <property type="protein sequence ID" value="SEK62360.1"/>
    <property type="molecule type" value="Genomic_DNA"/>
</dbReference>
<feature type="transmembrane region" description="Helical" evidence="2">
    <location>
        <begin position="178"/>
        <end position="197"/>
    </location>
</feature>
<accession>A0A1H7ILC5</accession>
<sequence>MASDDPPSDEADSPPASDEHASASPSSADDLSTQMKGAVRAVRREAKKAAIVPSVADGAVAALLTNVALRTIRISALPTELSLARLPGIDSAVSIHPAVPIALLVGVLVALGEYAFRMRRPPVEQFESVNPDVAEALRTARDTLDDDSDSRMVVALYEDVLSRLRSASSVELLPTRRVALTVVVVIALSAASIHVAIADIEVAGINGGDGQLADSDRDGSYRQSELENGSSILGDPEDVSAGSDELNATLGGTGQGDDSPSSSATAYDSTGYSSDADVESQRAGYLADDTLDDAALIRDYTLKIRDQDDE</sequence>
<dbReference type="Pfam" id="PF24334">
    <property type="entry name" value="DUF7502"/>
    <property type="match status" value="1"/>
</dbReference>
<evidence type="ECO:0000313" key="3">
    <source>
        <dbReference type="EMBL" id="SEK62360.1"/>
    </source>
</evidence>
<keyword evidence="2" id="KW-1133">Transmembrane helix</keyword>
<feature type="compositionally biased region" description="Polar residues" evidence="1">
    <location>
        <begin position="221"/>
        <end position="231"/>
    </location>
</feature>
<proteinExistence type="predicted"/>
<organism evidence="3 4">
    <name type="scientific">Haloferax larsenii</name>
    <dbReference type="NCBI Taxonomy" id="302484"/>
    <lineage>
        <taxon>Archaea</taxon>
        <taxon>Methanobacteriati</taxon>
        <taxon>Methanobacteriota</taxon>
        <taxon>Stenosarchaea group</taxon>
        <taxon>Halobacteria</taxon>
        <taxon>Halobacteriales</taxon>
        <taxon>Haloferacaceae</taxon>
        <taxon>Haloferax</taxon>
    </lineage>
</organism>
<keyword evidence="2" id="KW-0472">Membrane</keyword>
<feature type="compositionally biased region" description="Acidic residues" evidence="1">
    <location>
        <begin position="1"/>
        <end position="12"/>
    </location>
</feature>
<evidence type="ECO:0000256" key="1">
    <source>
        <dbReference type="SAM" id="MobiDB-lite"/>
    </source>
</evidence>
<gene>
    <name evidence="3" type="ORF">SAMN04488691_101912</name>
</gene>
<feature type="transmembrane region" description="Helical" evidence="2">
    <location>
        <begin position="50"/>
        <end position="72"/>
    </location>
</feature>
<keyword evidence="2" id="KW-0812">Transmembrane</keyword>
<feature type="region of interest" description="Disordered" evidence="1">
    <location>
        <begin position="1"/>
        <end position="37"/>
    </location>
</feature>
<feature type="region of interest" description="Disordered" evidence="1">
    <location>
        <begin position="208"/>
        <end position="278"/>
    </location>
</feature>
<dbReference type="OrthoDB" id="308352at2157"/>
<name>A0A1H7ILC5_HALLR</name>
<dbReference type="InterPro" id="IPR055925">
    <property type="entry name" value="DUF7502"/>
</dbReference>
<reference evidence="3 4" key="1">
    <citation type="submission" date="2016-10" db="EMBL/GenBank/DDBJ databases">
        <authorList>
            <person name="de Groot N.N."/>
        </authorList>
    </citation>
    <scope>NUCLEOTIDE SEQUENCE [LARGE SCALE GENOMIC DNA]</scope>
    <source>
        <strain evidence="3 4">CDM_5</strain>
    </source>
</reference>
<feature type="compositionally biased region" description="Polar residues" evidence="1">
    <location>
        <begin position="256"/>
        <end position="273"/>
    </location>
</feature>
<feature type="transmembrane region" description="Helical" evidence="2">
    <location>
        <begin position="92"/>
        <end position="111"/>
    </location>
</feature>